<sequence length="99" mass="11668">MKFYWVQKNKKESYQSRVVQLKLNYSGKVEKGRVEEESKNKMRTNFTVIIIIKLGQASFFKETVYKEVAYGSTLRYTMRITEIEELIICNGLTAELRSN</sequence>
<evidence type="ECO:0000313" key="1">
    <source>
        <dbReference type="EMBL" id="RNA16371.1"/>
    </source>
</evidence>
<dbReference type="AlphaFoldDB" id="A0A3M7QZ33"/>
<evidence type="ECO:0000313" key="2">
    <source>
        <dbReference type="Proteomes" id="UP000276133"/>
    </source>
</evidence>
<keyword evidence="2" id="KW-1185">Reference proteome</keyword>
<organism evidence="1 2">
    <name type="scientific">Brachionus plicatilis</name>
    <name type="common">Marine rotifer</name>
    <name type="synonym">Brachionus muelleri</name>
    <dbReference type="NCBI Taxonomy" id="10195"/>
    <lineage>
        <taxon>Eukaryota</taxon>
        <taxon>Metazoa</taxon>
        <taxon>Spiralia</taxon>
        <taxon>Gnathifera</taxon>
        <taxon>Rotifera</taxon>
        <taxon>Eurotatoria</taxon>
        <taxon>Monogononta</taxon>
        <taxon>Pseudotrocha</taxon>
        <taxon>Ploima</taxon>
        <taxon>Brachionidae</taxon>
        <taxon>Brachionus</taxon>
    </lineage>
</organism>
<accession>A0A3M7QZ33</accession>
<reference evidence="1 2" key="1">
    <citation type="journal article" date="2018" name="Sci. Rep.">
        <title>Genomic signatures of local adaptation to the degree of environmental predictability in rotifers.</title>
        <authorList>
            <person name="Franch-Gras L."/>
            <person name="Hahn C."/>
            <person name="Garcia-Roger E.M."/>
            <person name="Carmona M.J."/>
            <person name="Serra M."/>
            <person name="Gomez A."/>
        </authorList>
    </citation>
    <scope>NUCLEOTIDE SEQUENCE [LARGE SCALE GENOMIC DNA]</scope>
    <source>
        <strain evidence="1">HYR1</strain>
    </source>
</reference>
<dbReference type="EMBL" id="REGN01004723">
    <property type="protein sequence ID" value="RNA16371.1"/>
    <property type="molecule type" value="Genomic_DNA"/>
</dbReference>
<dbReference type="Proteomes" id="UP000276133">
    <property type="component" value="Unassembled WGS sequence"/>
</dbReference>
<comment type="caution">
    <text evidence="1">The sequence shown here is derived from an EMBL/GenBank/DDBJ whole genome shotgun (WGS) entry which is preliminary data.</text>
</comment>
<protein>
    <submittedName>
        <fullName evidence="1">Uncharacterized protein</fullName>
    </submittedName>
</protein>
<name>A0A3M7QZ33_BRAPC</name>
<gene>
    <name evidence="1" type="ORF">BpHYR1_004062</name>
</gene>
<proteinExistence type="predicted"/>